<organism evidence="2 3">
    <name type="scientific">Roseivivax marinus</name>
    <dbReference type="NCBI Taxonomy" id="1379903"/>
    <lineage>
        <taxon>Bacteria</taxon>
        <taxon>Pseudomonadati</taxon>
        <taxon>Pseudomonadota</taxon>
        <taxon>Alphaproteobacteria</taxon>
        <taxon>Rhodobacterales</taxon>
        <taxon>Roseobacteraceae</taxon>
        <taxon>Roseivivax</taxon>
    </lineage>
</organism>
<dbReference type="Proteomes" id="UP000019063">
    <property type="component" value="Unassembled WGS sequence"/>
</dbReference>
<evidence type="ECO:0000313" key="2">
    <source>
        <dbReference type="EMBL" id="ETW13199.1"/>
    </source>
</evidence>
<keyword evidence="1" id="KW-0812">Transmembrane</keyword>
<keyword evidence="1" id="KW-1133">Transmembrane helix</keyword>
<evidence type="ECO:0000313" key="3">
    <source>
        <dbReference type="Proteomes" id="UP000019063"/>
    </source>
</evidence>
<accession>W4HKE0</accession>
<evidence type="ECO:0000256" key="1">
    <source>
        <dbReference type="SAM" id="Phobius"/>
    </source>
</evidence>
<comment type="caution">
    <text evidence="2">The sequence shown here is derived from an EMBL/GenBank/DDBJ whole genome shotgun (WGS) entry which is preliminary data.</text>
</comment>
<sequence length="92" mass="9901">MPETEEVEIQSNRAVMIAALLASTFFFWLSLAISFAFDLGSGAGRLLLPLGLGVAAYFLVYYLSVAVRRLICTRSGARAPADRDTQGGQATE</sequence>
<protein>
    <submittedName>
        <fullName evidence="2">Uncharacterized protein</fullName>
    </submittedName>
</protein>
<name>W4HKE0_9RHOB</name>
<dbReference type="EMBL" id="AQQW01000004">
    <property type="protein sequence ID" value="ETW13199.1"/>
    <property type="molecule type" value="Genomic_DNA"/>
</dbReference>
<dbReference type="RefSeq" id="WP_043843648.1">
    <property type="nucleotide sequence ID" value="NZ_AQQW01000004.1"/>
</dbReference>
<gene>
    <name evidence="2" type="ORF">ATO8_08306</name>
</gene>
<proteinExistence type="predicted"/>
<feature type="transmembrane region" description="Helical" evidence="1">
    <location>
        <begin position="14"/>
        <end position="37"/>
    </location>
</feature>
<dbReference type="AlphaFoldDB" id="W4HKE0"/>
<keyword evidence="3" id="KW-1185">Reference proteome</keyword>
<feature type="transmembrane region" description="Helical" evidence="1">
    <location>
        <begin position="43"/>
        <end position="64"/>
    </location>
</feature>
<reference evidence="2 3" key="1">
    <citation type="journal article" date="2014" name="Antonie Van Leeuwenhoek">
        <title>Roseivivax atlanticus sp. nov., isolated from surface seawater of the Atlantic Ocean.</title>
        <authorList>
            <person name="Li G."/>
            <person name="Lai Q."/>
            <person name="Liu X."/>
            <person name="Sun F."/>
            <person name="Shao Z."/>
        </authorList>
    </citation>
    <scope>NUCLEOTIDE SEQUENCE [LARGE SCALE GENOMIC DNA]</scope>
    <source>
        <strain evidence="2 3">22II-s10s</strain>
    </source>
</reference>
<keyword evidence="1" id="KW-0472">Membrane</keyword>